<accession>G0AK17</accession>
<dbReference type="Pfam" id="PF25800">
    <property type="entry name" value="FimV_N"/>
    <property type="match status" value="1"/>
</dbReference>
<dbReference type="InterPro" id="IPR038440">
    <property type="entry name" value="FimV_C_sf"/>
</dbReference>
<dbReference type="Pfam" id="PF01476">
    <property type="entry name" value="LysM"/>
    <property type="match status" value="1"/>
</dbReference>
<keyword evidence="5" id="KW-1185">Reference proteome</keyword>
<keyword evidence="1" id="KW-0175">Coiled coil</keyword>
<dbReference type="NCBIfam" id="TIGR03505">
    <property type="entry name" value="FimV_core"/>
    <property type="match status" value="1"/>
</dbReference>
<feature type="compositionally biased region" description="Low complexity" evidence="2">
    <location>
        <begin position="207"/>
        <end position="258"/>
    </location>
</feature>
<dbReference type="PANTHER" id="PTHR48125:SF10">
    <property type="entry name" value="OS12G0136300 PROTEIN"/>
    <property type="match status" value="1"/>
</dbReference>
<evidence type="ECO:0000313" key="5">
    <source>
        <dbReference type="Proteomes" id="UP000008392"/>
    </source>
</evidence>
<feature type="region of interest" description="Disordered" evidence="2">
    <location>
        <begin position="167"/>
        <end position="261"/>
    </location>
</feature>
<feature type="region of interest" description="Disordered" evidence="2">
    <location>
        <begin position="355"/>
        <end position="390"/>
    </location>
</feature>
<dbReference type="InterPro" id="IPR020012">
    <property type="entry name" value="LysM_FimV"/>
</dbReference>
<feature type="compositionally biased region" description="Polar residues" evidence="2">
    <location>
        <begin position="190"/>
        <end position="201"/>
    </location>
</feature>
<dbReference type="Proteomes" id="UP000008392">
    <property type="component" value="Chromosome"/>
</dbReference>
<reference evidence="4 5" key="4">
    <citation type="journal article" date="2010" name="Environ. Microbiol.">
        <title>The bacterial genus Collimonas: mycophagy, weathering and other adaptive solutions to life in oligotrophic soil environments.</title>
        <authorList>
            <person name="Leveau J.H."/>
            <person name="Uroz S."/>
            <person name="de Boer W."/>
        </authorList>
    </citation>
    <scope>NUCLEOTIDE SEQUENCE [LARGE SCALE GENOMIC DNA]</scope>
    <source>
        <strain evidence="4 5">Ter331</strain>
    </source>
</reference>
<dbReference type="HOGENOM" id="CLU_007099_0_0_4"/>
<reference evidence="5" key="6">
    <citation type="submission" date="2011-05" db="EMBL/GenBank/DDBJ databases">
        <title>Complete sequence of Collimonas fungivorans Ter331.</title>
        <authorList>
            <person name="Leveau J.H."/>
        </authorList>
    </citation>
    <scope>NUCLEOTIDE SEQUENCE [LARGE SCALE GENOMIC DNA]</scope>
    <source>
        <strain evidence="5">Ter331</strain>
    </source>
</reference>
<dbReference type="InterPro" id="IPR057840">
    <property type="entry name" value="FimV_N"/>
</dbReference>
<reference evidence="4 5" key="3">
    <citation type="journal article" date="2008" name="FEMS Microbiol. Ecol.">
        <title>Identification and characterization of genes underlying chitinolysis in Collimonas fungivorans Ter331.</title>
        <authorList>
            <person name="Fritsche K."/>
            <person name="de Boer W."/>
            <person name="Gerards S."/>
            <person name="van den Berg M."/>
            <person name="van Veen J.A."/>
            <person name="Leveau J.H."/>
        </authorList>
    </citation>
    <scope>NUCLEOTIDE SEQUENCE [LARGE SCALE GENOMIC DNA]</scope>
    <source>
        <strain evidence="4 5">Ter331</strain>
    </source>
</reference>
<feature type="domain" description="LysM" evidence="3">
    <location>
        <begin position="260"/>
        <end position="315"/>
    </location>
</feature>
<dbReference type="PROSITE" id="PS51782">
    <property type="entry name" value="LYSM"/>
    <property type="match status" value="1"/>
</dbReference>
<dbReference type="EMBL" id="CP002745">
    <property type="protein sequence ID" value="AEK61702.1"/>
    <property type="molecule type" value="Genomic_DNA"/>
</dbReference>
<dbReference type="PANTHER" id="PTHR48125">
    <property type="entry name" value="LP07818P1"/>
    <property type="match status" value="1"/>
</dbReference>
<proteinExistence type="predicted"/>
<dbReference type="Gene3D" id="1.20.58.2200">
    <property type="match status" value="1"/>
</dbReference>
<gene>
    <name evidence="4" type="ordered locus">CFU_1870</name>
</gene>
<dbReference type="AlphaFoldDB" id="G0AK17"/>
<dbReference type="STRING" id="1005048.CFU_1870"/>
<protein>
    <recommendedName>
        <fullName evidence="3">LysM domain-containing protein</fullName>
    </recommendedName>
</protein>
<evidence type="ECO:0000256" key="1">
    <source>
        <dbReference type="SAM" id="Coils"/>
    </source>
</evidence>
<sequence>MLSARFVSLYVNGQSFMPHNMHLNSSNKFISTGLKTLTAAVVSTLLMVSNVDAAGLGKLTVLSSLGQPLRAEIELTSVSADEAGGLVAKLASPETYQQANIDFNPALMSLQFTIDQRNGRRFVRVTSTQPINEPFVDMLMELGGTKARLVREYTLLLDPAGQRQAQPAQIAAAPAAPRASTGALAAPRSAPTQAQTGQVQSQGGGASTITDATRAAAARAVAGGETAPASSASKPAVSASTSSPTGQAKSSSAAPAPAGGDYQVKKGDTLARIASENLPAGISLDQMLVALYRSNEGAFVGKNMNRLRSGQILSIPDADSARSVSKSEARNVVLAQSNDFKSYRNKLAGMVESAAPNAAAESRQSSGGKITAKVEEQATPASESKDKLKLSRGAAAADAKAAAAAATEEKIAREKAAAEAASRVKELEKNVSDLQKTLELKNKNLADLQNQAANVKPAAPAAAPVAAAPAAAVPVTPPAAVAPAAAVPVVAPAPAAAVPAAAEPAAASSAPATIVDTGVAGAAPIAAAPVAAAPVAAAPAPAKPKAVAPPEPSVIESITENPLLLPVGGVLVALLAGLALFRYRRNRARQQAFLDSSGAPMTNTGLKGNSLFGSTGGQSVDTKNSIFNSNFVPSVSHLDTNVDPVAEADVYIAYGRDAQAEEILKEALRNQPSRNAIRVKLLEIYANRKDPRSFEILASELYSLTRGEGEDWQQAAALGLNVDPANPLYGGGKLQDQVIAKADAITAPTQPMDGLDFNSLTAPTEPHAVAPIPELVHPAAPAQLLAPLTATELGKHGSPAAAAPAADMDFDLEELGSETSGNQNTVLLSASHDAGKSMLDALDFELDHKPAAALAAAPKAVEKSVAPAMTFSSLELPAGGQPSNYEPAHAHIDIPAETKPAKAPVAPSYAQHAEPMVAPLEFNLAGMNLDLDSAIHAHAPAASAAPTAVDAAISSTANPEMATKLDLAVAYKEIGDKEGARELLEEVLKGGSAEQVDAAKSLLTKL</sequence>
<reference evidence="4 5" key="5">
    <citation type="journal article" date="2011" name="ISME J.">
        <title>Dual transcriptional profiling of a bacterial/fungal confrontation: Collimonas fungivorans versus Aspergillus niger.</title>
        <authorList>
            <person name="Mela F."/>
            <person name="Fritsche K."/>
            <person name="de Boer W."/>
            <person name="van Veen J.A."/>
            <person name="de Graaff L.H."/>
            <person name="van den Berg M."/>
            <person name="Leveau J.H."/>
        </authorList>
    </citation>
    <scope>NUCLEOTIDE SEQUENCE [LARGE SCALE GENOMIC DNA]</scope>
    <source>
        <strain evidence="4 5">Ter331</strain>
    </source>
</reference>
<organism evidence="4 5">
    <name type="scientific">Collimonas fungivorans (strain Ter331)</name>
    <dbReference type="NCBI Taxonomy" id="1005048"/>
    <lineage>
        <taxon>Bacteria</taxon>
        <taxon>Pseudomonadati</taxon>
        <taxon>Pseudomonadota</taxon>
        <taxon>Betaproteobacteria</taxon>
        <taxon>Burkholderiales</taxon>
        <taxon>Oxalobacteraceae</taxon>
        <taxon>Collimonas</taxon>
    </lineage>
</organism>
<reference evidence="4 5" key="1">
    <citation type="journal article" date="2004" name="Environ. Microbiol.">
        <title>Phylogeny-function analysis of (meta)genomic libraries: screening for expression of ribosomal RNA genes by large-insert library fluorescent in situ hybridization (LIL-FISH).</title>
        <authorList>
            <person name="Leveau J.H."/>
            <person name="Gerards S."/>
            <person name="de Boer W."/>
            <person name="van Veen J.A."/>
        </authorList>
    </citation>
    <scope>NUCLEOTIDE SEQUENCE [LARGE SCALE GENOMIC DNA]</scope>
    <source>
        <strain evidence="4 5">Ter331</strain>
    </source>
</reference>
<dbReference type="InterPro" id="IPR020011">
    <property type="entry name" value="FimV_C"/>
</dbReference>
<dbReference type="InterPro" id="IPR036779">
    <property type="entry name" value="LysM_dom_sf"/>
</dbReference>
<dbReference type="InterPro" id="IPR018392">
    <property type="entry name" value="LysM"/>
</dbReference>
<feature type="compositionally biased region" description="Low complexity" evidence="2">
    <location>
        <begin position="167"/>
        <end position="187"/>
    </location>
</feature>
<evidence type="ECO:0000313" key="4">
    <source>
        <dbReference type="EMBL" id="AEK61702.1"/>
    </source>
</evidence>
<feature type="coiled-coil region" evidence="1">
    <location>
        <begin position="417"/>
        <end position="451"/>
    </location>
</feature>
<dbReference type="eggNOG" id="COG3170">
    <property type="taxonomic scope" value="Bacteria"/>
</dbReference>
<dbReference type="NCBIfam" id="TIGR03504">
    <property type="entry name" value="FimV_Cterm"/>
    <property type="match status" value="1"/>
</dbReference>
<evidence type="ECO:0000256" key="2">
    <source>
        <dbReference type="SAM" id="MobiDB-lite"/>
    </source>
</evidence>
<evidence type="ECO:0000259" key="3">
    <source>
        <dbReference type="PROSITE" id="PS51782"/>
    </source>
</evidence>
<dbReference type="Gene3D" id="3.10.350.10">
    <property type="entry name" value="LysM domain"/>
    <property type="match status" value="1"/>
</dbReference>
<reference evidence="4 5" key="2">
    <citation type="journal article" date="2006" name="J. Microbiol. Methods">
        <title>Genomic flank-sequencing of plasposon insertion sites for rapid identification of functional genes.</title>
        <authorList>
            <person name="Leveau J.H."/>
            <person name="Gerards S."/>
            <person name="Fritsche K."/>
            <person name="Zondag G."/>
            <person name="van Veen J.A."/>
        </authorList>
    </citation>
    <scope>NUCLEOTIDE SEQUENCE [LARGE SCALE GENOMIC DNA]</scope>
    <source>
        <strain evidence="4 5">Ter331</strain>
    </source>
</reference>
<dbReference type="KEGG" id="cfu:CFU_1870"/>
<name>G0AK17_COLFT</name>
<dbReference type="CDD" id="cd00118">
    <property type="entry name" value="LysM"/>
    <property type="match status" value="1"/>
</dbReference>